<evidence type="ECO:0000256" key="1">
    <source>
        <dbReference type="SAM" id="SignalP"/>
    </source>
</evidence>
<dbReference type="AlphaFoldDB" id="A0A508T0W7"/>
<dbReference type="EMBL" id="CAADFC020000007">
    <property type="protein sequence ID" value="VIO68463.1"/>
    <property type="molecule type" value="Genomic_DNA"/>
</dbReference>
<sequence>MNKKMTTRLLNVTALVLAATAAGIVPASSAPAAPQCSMSVTLADWGENSSGDIDVASGESCQIPIQIRGKVTDSAIAQKPSYGKLKKINASTFEYRAKAKYKGNDTFAIKATGQGPKASGTSVITVRATIK</sequence>
<keyword evidence="1" id="KW-0732">Signal</keyword>
<dbReference type="Proteomes" id="UP000328092">
    <property type="component" value="Unassembled WGS sequence"/>
</dbReference>
<comment type="caution">
    <text evidence="2">The sequence shown here is derived from an EMBL/GenBank/DDBJ whole genome shotgun (WGS) entry which is preliminary data.</text>
</comment>
<reference evidence="2" key="1">
    <citation type="submission" date="2019-02" db="EMBL/GenBank/DDBJ databases">
        <authorList>
            <person name="Pothier F.J."/>
        </authorList>
    </citation>
    <scope>NUCLEOTIDE SEQUENCE</scope>
    <source>
        <strain evidence="2">CI-1B</strain>
    </source>
</reference>
<protein>
    <submittedName>
        <fullName evidence="2">Uncharacterized protein</fullName>
    </submittedName>
</protein>
<dbReference type="RefSeq" id="WP_229175986.1">
    <property type="nucleotide sequence ID" value="NZ_CAADFB020000009.1"/>
</dbReference>
<name>A0A508T0W7_9BRAD</name>
<feature type="signal peptide" evidence="1">
    <location>
        <begin position="1"/>
        <end position="32"/>
    </location>
</feature>
<keyword evidence="3" id="KW-1185">Reference proteome</keyword>
<evidence type="ECO:0000313" key="2">
    <source>
        <dbReference type="EMBL" id="VIO68463.1"/>
    </source>
</evidence>
<evidence type="ECO:0000313" key="3">
    <source>
        <dbReference type="Proteomes" id="UP000328092"/>
    </source>
</evidence>
<proteinExistence type="predicted"/>
<accession>A0A508T0W7</accession>
<gene>
    <name evidence="2" type="ORF">CI1B_20800</name>
</gene>
<organism evidence="2 3">
    <name type="scientific">Bradyrhizobium ivorense</name>
    <dbReference type="NCBI Taxonomy" id="2511166"/>
    <lineage>
        <taxon>Bacteria</taxon>
        <taxon>Pseudomonadati</taxon>
        <taxon>Pseudomonadota</taxon>
        <taxon>Alphaproteobacteria</taxon>
        <taxon>Hyphomicrobiales</taxon>
        <taxon>Nitrobacteraceae</taxon>
        <taxon>Bradyrhizobium</taxon>
    </lineage>
</organism>
<feature type="chain" id="PRO_5021322829" evidence="1">
    <location>
        <begin position="33"/>
        <end position="131"/>
    </location>
</feature>